<evidence type="ECO:0000256" key="2">
    <source>
        <dbReference type="PROSITE-ProRule" id="PRU00196"/>
    </source>
</evidence>
<dbReference type="GO" id="GO:0016020">
    <property type="term" value="C:membrane"/>
    <property type="evidence" value="ECO:0007669"/>
    <property type="project" value="InterPro"/>
</dbReference>
<evidence type="ECO:0000256" key="1">
    <source>
        <dbReference type="ARBA" id="ARBA00023157"/>
    </source>
</evidence>
<feature type="non-terminal residue" evidence="4">
    <location>
        <position position="1"/>
    </location>
</feature>
<dbReference type="PANTHER" id="PTHR48071">
    <property type="entry name" value="SRCR DOMAIN-CONTAINING PROTEIN"/>
    <property type="match status" value="1"/>
</dbReference>
<evidence type="ECO:0000313" key="5">
    <source>
        <dbReference type="Proteomes" id="UP000694892"/>
    </source>
</evidence>
<evidence type="ECO:0000313" key="4">
    <source>
        <dbReference type="EMBL" id="OCT72917.1"/>
    </source>
</evidence>
<dbReference type="InterPro" id="IPR001190">
    <property type="entry name" value="SRCR"/>
</dbReference>
<feature type="domain" description="SRCR" evidence="3">
    <location>
        <begin position="108"/>
        <end position="206"/>
    </location>
</feature>
<dbReference type="EMBL" id="CM004478">
    <property type="protein sequence ID" value="OCT72917.1"/>
    <property type="molecule type" value="Genomic_DNA"/>
</dbReference>
<dbReference type="SUPFAM" id="SSF56487">
    <property type="entry name" value="SRCR-like"/>
    <property type="match status" value="2"/>
</dbReference>
<feature type="domain" description="SRCR" evidence="3">
    <location>
        <begin position="3"/>
        <end position="104"/>
    </location>
</feature>
<dbReference type="Gene3D" id="3.10.250.10">
    <property type="entry name" value="SRCR-like domain"/>
    <property type="match status" value="2"/>
</dbReference>
<reference evidence="5" key="1">
    <citation type="journal article" date="2016" name="Nature">
        <title>Genome evolution in the allotetraploid frog Xenopus laevis.</title>
        <authorList>
            <person name="Session A.M."/>
            <person name="Uno Y."/>
            <person name="Kwon T."/>
            <person name="Chapman J.A."/>
            <person name="Toyoda A."/>
            <person name="Takahashi S."/>
            <person name="Fukui A."/>
            <person name="Hikosaka A."/>
            <person name="Suzuki A."/>
            <person name="Kondo M."/>
            <person name="van Heeringen S.J."/>
            <person name="Quigley I."/>
            <person name="Heinz S."/>
            <person name="Ogino H."/>
            <person name="Ochi H."/>
            <person name="Hellsten U."/>
            <person name="Lyons J.B."/>
            <person name="Simakov O."/>
            <person name="Putnam N."/>
            <person name="Stites J."/>
            <person name="Kuroki Y."/>
            <person name="Tanaka T."/>
            <person name="Michiue T."/>
            <person name="Watanabe M."/>
            <person name="Bogdanovic O."/>
            <person name="Lister R."/>
            <person name="Georgiou G."/>
            <person name="Paranjpe S.S."/>
            <person name="van Kruijsbergen I."/>
            <person name="Shu S."/>
            <person name="Carlson J."/>
            <person name="Kinoshita T."/>
            <person name="Ohta Y."/>
            <person name="Mawaribuchi S."/>
            <person name="Jenkins J."/>
            <person name="Grimwood J."/>
            <person name="Schmutz J."/>
            <person name="Mitros T."/>
            <person name="Mozaffari S.V."/>
            <person name="Suzuki Y."/>
            <person name="Haramoto Y."/>
            <person name="Yamamoto T.S."/>
            <person name="Takagi C."/>
            <person name="Heald R."/>
            <person name="Miller K."/>
            <person name="Haudenschild C."/>
            <person name="Kitzman J."/>
            <person name="Nakayama T."/>
            <person name="Izutsu Y."/>
            <person name="Robert J."/>
            <person name="Fortriede J."/>
            <person name="Burns K."/>
            <person name="Lotay V."/>
            <person name="Karimi K."/>
            <person name="Yasuoka Y."/>
            <person name="Dichmann D.S."/>
            <person name="Flajnik M.F."/>
            <person name="Houston D.W."/>
            <person name="Shendure J."/>
            <person name="DuPasquier L."/>
            <person name="Vize P.D."/>
            <person name="Zorn A.M."/>
            <person name="Ito M."/>
            <person name="Marcotte E.M."/>
            <person name="Wallingford J.B."/>
            <person name="Ito Y."/>
            <person name="Asashima M."/>
            <person name="Ueno N."/>
            <person name="Matsuda Y."/>
            <person name="Veenstra G.J."/>
            <person name="Fujiyama A."/>
            <person name="Harland R.M."/>
            <person name="Taira M."/>
            <person name="Rokhsar D.S."/>
        </authorList>
    </citation>
    <scope>NUCLEOTIDE SEQUENCE [LARGE SCALE GENOMIC DNA]</scope>
    <source>
        <strain evidence="5">J</strain>
    </source>
</reference>
<dbReference type="PROSITE" id="PS50287">
    <property type="entry name" value="SRCR_2"/>
    <property type="match status" value="2"/>
</dbReference>
<keyword evidence="1 2" id="KW-1015">Disulfide bond</keyword>
<dbReference type="PANTHER" id="PTHR48071:SF26">
    <property type="entry name" value="ANTIGEN WC1.1-LIKE"/>
    <property type="match status" value="1"/>
</dbReference>
<evidence type="ECO:0000259" key="3">
    <source>
        <dbReference type="PROSITE" id="PS50287"/>
    </source>
</evidence>
<feature type="disulfide bond" evidence="2">
    <location>
        <begin position="176"/>
        <end position="186"/>
    </location>
</feature>
<dbReference type="SMART" id="SM00202">
    <property type="entry name" value="SR"/>
    <property type="match status" value="2"/>
</dbReference>
<comment type="caution">
    <text evidence="2">Lacks conserved residue(s) required for the propagation of feature annotation.</text>
</comment>
<feature type="disulfide bond" evidence="2">
    <location>
        <begin position="74"/>
        <end position="84"/>
    </location>
</feature>
<name>A0A974HCJ4_XENLA</name>
<dbReference type="AlphaFoldDB" id="A0A974HCJ4"/>
<accession>A0A974HCJ4</accession>
<organism evidence="4 5">
    <name type="scientific">Xenopus laevis</name>
    <name type="common">African clawed frog</name>
    <dbReference type="NCBI Taxonomy" id="8355"/>
    <lineage>
        <taxon>Eukaryota</taxon>
        <taxon>Metazoa</taxon>
        <taxon>Chordata</taxon>
        <taxon>Craniata</taxon>
        <taxon>Vertebrata</taxon>
        <taxon>Euteleostomi</taxon>
        <taxon>Amphibia</taxon>
        <taxon>Batrachia</taxon>
        <taxon>Anura</taxon>
        <taxon>Pipoidea</taxon>
        <taxon>Pipidae</taxon>
        <taxon>Xenopodinae</taxon>
        <taxon>Xenopus</taxon>
        <taxon>Xenopus</taxon>
    </lineage>
</organism>
<dbReference type="FunFam" id="3.10.250.10:FF:000009">
    <property type="entry name" value="WC1"/>
    <property type="match status" value="2"/>
</dbReference>
<protein>
    <recommendedName>
        <fullName evidence="3">SRCR domain-containing protein</fullName>
    </recommendedName>
</protein>
<dbReference type="Pfam" id="PF00530">
    <property type="entry name" value="SRCR"/>
    <property type="match status" value="2"/>
</dbReference>
<dbReference type="PRINTS" id="PR00258">
    <property type="entry name" value="SPERACTRCPTR"/>
</dbReference>
<dbReference type="OMA" id="TICATFW"/>
<dbReference type="Proteomes" id="UP000694892">
    <property type="component" value="Chromosome 7L"/>
</dbReference>
<gene>
    <name evidence="4" type="ORF">XELAEV_18035898mg</name>
</gene>
<proteinExistence type="predicted"/>
<sequence length="209" mass="23329">LAIRLVGPSPCEGRVEVYHNQYWGTICATFWDLNISSVVCRELNCGTAVEASDNGKYQHYGHSWNYSGLSFFQCRGNESELLSCTYEVFPHHHKPVNDGGVKCTDLQVRLVGPSPCEGRVEIFYAQKWGTICYHMWDMIEAEVVCRELNCGTATETTTDGKYGPGGVYSGLDSFQCKGNETQLLQCAYLIDRHEHSFLADCGVKCSGEK</sequence>
<dbReference type="InterPro" id="IPR036772">
    <property type="entry name" value="SRCR-like_dom_sf"/>
</dbReference>